<evidence type="ECO:0000313" key="1">
    <source>
        <dbReference type="EMBL" id="OGG53091.1"/>
    </source>
</evidence>
<name>A0A1F6CVM2_9BACT</name>
<comment type="caution">
    <text evidence="1">The sequence shown here is derived from an EMBL/GenBank/DDBJ whole genome shotgun (WGS) entry which is preliminary data.</text>
</comment>
<organism evidence="1 2">
    <name type="scientific">Candidatus Kaiserbacteria bacterium RIFCSPHIGHO2_01_FULL_53_29</name>
    <dbReference type="NCBI Taxonomy" id="1798480"/>
    <lineage>
        <taxon>Bacteria</taxon>
        <taxon>Candidatus Kaiseribacteriota</taxon>
    </lineage>
</organism>
<proteinExistence type="predicted"/>
<reference evidence="1 2" key="1">
    <citation type="journal article" date="2016" name="Nat. Commun.">
        <title>Thousands of microbial genomes shed light on interconnected biogeochemical processes in an aquifer system.</title>
        <authorList>
            <person name="Anantharaman K."/>
            <person name="Brown C.T."/>
            <person name="Hug L.A."/>
            <person name="Sharon I."/>
            <person name="Castelle C.J."/>
            <person name="Probst A.J."/>
            <person name="Thomas B.C."/>
            <person name="Singh A."/>
            <person name="Wilkins M.J."/>
            <person name="Karaoz U."/>
            <person name="Brodie E.L."/>
            <person name="Williams K.H."/>
            <person name="Hubbard S.S."/>
            <person name="Banfield J.F."/>
        </authorList>
    </citation>
    <scope>NUCLEOTIDE SEQUENCE [LARGE SCALE GENOMIC DNA]</scope>
</reference>
<accession>A0A1F6CVM2</accession>
<evidence type="ECO:0000313" key="2">
    <source>
        <dbReference type="Proteomes" id="UP000176863"/>
    </source>
</evidence>
<dbReference type="AlphaFoldDB" id="A0A1F6CVM2"/>
<dbReference type="Proteomes" id="UP000176863">
    <property type="component" value="Unassembled WGS sequence"/>
</dbReference>
<protein>
    <submittedName>
        <fullName evidence="1">Uncharacterized protein</fullName>
    </submittedName>
</protein>
<sequence length="163" mass="18697">MARKDRDARLQAEATEIAQNLNGWAIHNDILNAGEVIVYDARVEKISVVRPAERPMATEEFSIKGRKDRGVEFVRPARMTSDQVQRLLSKLTLSSREFMQELLVEKRNNPTNINEFGNANDHLGHFRGVVNGVFRNCTIGGKHYRLATDRRAIQLWEVKQIKK</sequence>
<dbReference type="STRING" id="1798480.A2851_03155"/>
<gene>
    <name evidence="1" type="ORF">A2851_03155</name>
</gene>
<dbReference type="EMBL" id="MFKT01000018">
    <property type="protein sequence ID" value="OGG53091.1"/>
    <property type="molecule type" value="Genomic_DNA"/>
</dbReference>